<gene>
    <name evidence="1" type="ORF">NE579_10095</name>
</gene>
<reference evidence="1" key="1">
    <citation type="submission" date="2022-06" db="EMBL/GenBank/DDBJ databases">
        <title>Isolation of gut microbiota from human fecal samples.</title>
        <authorList>
            <person name="Pamer E.G."/>
            <person name="Barat B."/>
            <person name="Waligurski E."/>
            <person name="Medina S."/>
            <person name="Paddock L."/>
            <person name="Mostad J."/>
        </authorList>
    </citation>
    <scope>NUCLEOTIDE SEQUENCE</scope>
    <source>
        <strain evidence="1">DFI.9.91</strain>
    </source>
</reference>
<dbReference type="InterPro" id="IPR016905">
    <property type="entry name" value="Glycyl_radical_YjjI-like"/>
</dbReference>
<protein>
    <submittedName>
        <fullName evidence="1">DUF3029 family protein</fullName>
    </submittedName>
</protein>
<dbReference type="Proteomes" id="UP001204562">
    <property type="component" value="Unassembled WGS sequence"/>
</dbReference>
<dbReference type="EMBL" id="JANFYS010000020">
    <property type="protein sequence ID" value="MCQ4770814.1"/>
    <property type="molecule type" value="Genomic_DNA"/>
</dbReference>
<dbReference type="AlphaFoldDB" id="A0AAW5JSE7"/>
<comment type="caution">
    <text evidence="1">The sequence shown here is derived from an EMBL/GenBank/DDBJ whole genome shotgun (WGS) entry which is preliminary data.</text>
</comment>
<dbReference type="Pfam" id="PF11230">
    <property type="entry name" value="YjjI-like"/>
    <property type="match status" value="1"/>
</dbReference>
<name>A0AAW5JSE7_9FIRM</name>
<accession>A0AAW5JSE7</accession>
<sequence length="69" mass="7660">MKGGFAQGMRYFSTYGSYADVIRITGYLIKKSDLAKLDAGVAVQQANATWGLGEVRNSRILERMVRSLE</sequence>
<evidence type="ECO:0000313" key="1">
    <source>
        <dbReference type="EMBL" id="MCQ4770814.1"/>
    </source>
</evidence>
<proteinExistence type="predicted"/>
<dbReference type="RefSeq" id="WP_256304208.1">
    <property type="nucleotide sequence ID" value="NZ_JANFYS010000020.1"/>
</dbReference>
<evidence type="ECO:0000313" key="2">
    <source>
        <dbReference type="Proteomes" id="UP001204562"/>
    </source>
</evidence>
<organism evidence="1 2">
    <name type="scientific">Intestinimonas massiliensis</name>
    <name type="common">ex Afouda et al. 2020</name>
    <dbReference type="NCBI Taxonomy" id="1673721"/>
    <lineage>
        <taxon>Bacteria</taxon>
        <taxon>Bacillati</taxon>
        <taxon>Bacillota</taxon>
        <taxon>Clostridia</taxon>
        <taxon>Eubacteriales</taxon>
        <taxon>Intestinimonas</taxon>
    </lineage>
</organism>